<dbReference type="Proteomes" id="UP000009231">
    <property type="component" value="Chromosome"/>
</dbReference>
<dbReference type="OrthoDB" id="80868at2157"/>
<organism evidence="1 2">
    <name type="scientific">Methanobacterium paludis (strain DSM 25820 / JCM 18151 / SWAN1)</name>
    <dbReference type="NCBI Taxonomy" id="868131"/>
    <lineage>
        <taxon>Archaea</taxon>
        <taxon>Methanobacteriati</taxon>
        <taxon>Methanobacteriota</taxon>
        <taxon>Methanomada group</taxon>
        <taxon>Methanobacteria</taxon>
        <taxon>Methanobacteriales</taxon>
        <taxon>Methanobacteriaceae</taxon>
        <taxon>Methanobacterium</taxon>
    </lineage>
</organism>
<evidence type="ECO:0000313" key="2">
    <source>
        <dbReference type="Proteomes" id="UP000009231"/>
    </source>
</evidence>
<dbReference type="AlphaFoldDB" id="F6D7V3"/>
<reference evidence="1 2" key="1">
    <citation type="journal article" date="2014" name="Int. J. Syst. Evol. Microbiol.">
        <title>Methanobacterium paludis sp. nov. and a novel strain of Methanobacterium lacus isolated from northern peatlands.</title>
        <authorList>
            <person name="Cadillo-Quiroz H."/>
            <person name="Brauer S.L."/>
            <person name="Goodson N."/>
            <person name="Yavitt J.B."/>
            <person name="Zinder S.H."/>
        </authorList>
    </citation>
    <scope>NUCLEOTIDE SEQUENCE [LARGE SCALE GENOMIC DNA]</scope>
    <source>
        <strain evidence="2">DSM 25820 / JCM 18151 / SWAN1</strain>
    </source>
</reference>
<name>F6D7V3_METPW</name>
<sequence length="91" mass="10928">MDIKIKNLEKVTEGWNLCIEVELNPEEFSKFKHELINEVEDYKITPKDNNLYFQRYFSISEPWEDEPLEEVLNGMKDEVEYKVREILGEEG</sequence>
<dbReference type="KEGG" id="mew:MSWAN_0758"/>
<proteinExistence type="predicted"/>
<dbReference type="eggNOG" id="arCOG10465">
    <property type="taxonomic scope" value="Archaea"/>
</dbReference>
<gene>
    <name evidence="1" type="ordered locus">MSWAN_0758</name>
</gene>
<dbReference type="EMBL" id="CP002772">
    <property type="protein sequence ID" value="AEG17791.1"/>
    <property type="molecule type" value="Genomic_DNA"/>
</dbReference>
<protein>
    <submittedName>
        <fullName evidence="1">Uncharacterized protein</fullName>
    </submittedName>
</protein>
<dbReference type="GeneID" id="10668254"/>
<keyword evidence="2" id="KW-1185">Reference proteome</keyword>
<accession>F6D7V3</accession>
<dbReference type="HOGENOM" id="CLU_2420080_0_0_2"/>
<dbReference type="RefSeq" id="WP_013825293.1">
    <property type="nucleotide sequence ID" value="NC_015574.1"/>
</dbReference>
<evidence type="ECO:0000313" key="1">
    <source>
        <dbReference type="EMBL" id="AEG17791.1"/>
    </source>
</evidence>